<dbReference type="EMBL" id="MTYJ01000037">
    <property type="protein sequence ID" value="OQV19623.1"/>
    <property type="molecule type" value="Genomic_DNA"/>
</dbReference>
<dbReference type="Proteomes" id="UP000192578">
    <property type="component" value="Unassembled WGS sequence"/>
</dbReference>
<name>A0A1W0WWR1_HYPEX</name>
<evidence type="ECO:0000256" key="4">
    <source>
        <dbReference type="ARBA" id="ARBA00022989"/>
    </source>
</evidence>
<keyword evidence="2 7" id="KW-0812">Transmembrane</keyword>
<evidence type="ECO:0000256" key="3">
    <source>
        <dbReference type="ARBA" id="ARBA00022737"/>
    </source>
</evidence>
<accession>A0A1W0WWR1</accession>
<dbReference type="PANTHER" id="PTHR46730:SF4">
    <property type="entry name" value="POLYCYSTIC KIDNEY DISEASE PROTEIN 1-LIKE 1"/>
    <property type="match status" value="1"/>
</dbReference>
<dbReference type="OrthoDB" id="10064816at2759"/>
<organism evidence="9 10">
    <name type="scientific">Hypsibius exemplaris</name>
    <name type="common">Freshwater tardigrade</name>
    <dbReference type="NCBI Taxonomy" id="2072580"/>
    <lineage>
        <taxon>Eukaryota</taxon>
        <taxon>Metazoa</taxon>
        <taxon>Ecdysozoa</taxon>
        <taxon>Tardigrada</taxon>
        <taxon>Eutardigrada</taxon>
        <taxon>Parachela</taxon>
        <taxon>Hypsibioidea</taxon>
        <taxon>Hypsibiidae</taxon>
        <taxon>Hypsibius</taxon>
    </lineage>
</organism>
<keyword evidence="10" id="KW-1185">Reference proteome</keyword>
<keyword evidence="5 7" id="KW-0472">Membrane</keyword>
<keyword evidence="4 7" id="KW-1133">Transmembrane helix</keyword>
<feature type="domain" description="PKD" evidence="8">
    <location>
        <begin position="312"/>
        <end position="371"/>
    </location>
</feature>
<gene>
    <name evidence="9" type="ORF">BV898_06397</name>
</gene>
<dbReference type="GO" id="GO:0005261">
    <property type="term" value="F:monoatomic cation channel activity"/>
    <property type="evidence" value="ECO:0007669"/>
    <property type="project" value="TreeGrafter"/>
</dbReference>
<comment type="caution">
    <text evidence="9">The sequence shown here is derived from an EMBL/GenBank/DDBJ whole genome shotgun (WGS) entry which is preliminary data.</text>
</comment>
<dbReference type="PROSITE" id="PS50093">
    <property type="entry name" value="PKD"/>
    <property type="match status" value="1"/>
</dbReference>
<feature type="transmembrane region" description="Helical" evidence="7">
    <location>
        <begin position="1310"/>
        <end position="1332"/>
    </location>
</feature>
<evidence type="ECO:0000256" key="5">
    <source>
        <dbReference type="ARBA" id="ARBA00023136"/>
    </source>
</evidence>
<feature type="region of interest" description="Disordered" evidence="6">
    <location>
        <begin position="1391"/>
        <end position="1450"/>
    </location>
</feature>
<proteinExistence type="predicted"/>
<feature type="transmembrane region" description="Helical" evidence="7">
    <location>
        <begin position="1506"/>
        <end position="1528"/>
    </location>
</feature>
<feature type="transmembrane region" description="Helical" evidence="7">
    <location>
        <begin position="1534"/>
        <end position="1553"/>
    </location>
</feature>
<feature type="transmembrane region" description="Helical" evidence="7">
    <location>
        <begin position="1352"/>
        <end position="1373"/>
    </location>
</feature>
<evidence type="ECO:0000256" key="7">
    <source>
        <dbReference type="SAM" id="Phobius"/>
    </source>
</evidence>
<feature type="compositionally biased region" description="Low complexity" evidence="6">
    <location>
        <begin position="1403"/>
        <end position="1416"/>
    </location>
</feature>
<evidence type="ECO:0000313" key="9">
    <source>
        <dbReference type="EMBL" id="OQV19623.1"/>
    </source>
</evidence>
<dbReference type="GO" id="GO:0006816">
    <property type="term" value="P:calcium ion transport"/>
    <property type="evidence" value="ECO:0007669"/>
    <property type="project" value="TreeGrafter"/>
</dbReference>
<feature type="transmembrane region" description="Helical" evidence="7">
    <location>
        <begin position="1112"/>
        <end position="1134"/>
    </location>
</feature>
<comment type="subcellular location">
    <subcellularLocation>
        <location evidence="1">Membrane</location>
    </subcellularLocation>
</comment>
<dbReference type="SUPFAM" id="SSF49299">
    <property type="entry name" value="PKD domain"/>
    <property type="match status" value="1"/>
</dbReference>
<sequence length="1588" mass="173427">MSDMLFTSTSLLSVRDGTSLEFEFDARSLPPSQTRNDGANGARTGNSSKTFCWFATAVVPECGDVLFPKKVISYFPGRTEHPSESIVVAFVSAIFEQMTREKCGLYCVLQNYPFANYLDDCEICLCGLFMDRLLSLTREKPIEVIEPRACIAGTDLVGVGINATIISVLDIQAREGLQSLGPRRIHALAGVTNFQKLIAGEEYEIIIKVWHWSRFGFVTVTWDLGNDSIRPNETVGILNNGFGFTRKRFKYSSPGVFRLKLMADDGFHEVFQELSLEVLPSEGKTQIVAVPTFPRTKEVITFKAPEFVVDPSQQAGSRATYMWFFQDPISFSEVTTTTATKAYTEPGVYRVDVSVTSQNISKTGSIDVVVEGILEGLYVACESLVDVNRIVNIGVRVDRGTHFHFILNNGLPNTEPIVSSTGRFKVLYSQPGQHNLSVTAVNHIGKLQSMFTISVTDPEFIAVRGFDLPESVVVNETVPLKILIQAENPQDFFFEWHFSDNSKTSGPGLSTVSKSFQDTGDVRIKLLITGKKGTRKVLHGVISVVTLCSIVPVRGVALETKFRLICKGMEGPLPGLDIHHAIIANPTFGFFDILYPKASHDILLPDLLDGALNWTISFPGHSGCDIRDGCLSNCCPIFKASVARDGNSKSVSEILETMDKLLDKNAKSDPGHILSVLLVQSAIIVRANPSPAQLKTLTTVVAKMTADLSESFALDGKVSLGGQLFELLVMLAKSDSFQLSREGAIAVLQYLVVYINEMAPQTNIPTPKDAVFGLVKQILRGLARDMAAAAPTDSPKLPGSVLDLLRPIGRIVGSYVNELTEKAVLTAEDVMVSAVKVNVTKGSVTITSEGLSVTLPPETSAPLVGAPVVLVVGKTNKAWLQPTSATTTTPAATKTDGVLYFAALLDRNFKEIDLTSQTSETGIKIVLPAAKDSLVQPRLGSGATSPATFNILPRFATRIRLALRPSEVSGNGQAYLSLALRCNDSVTVPGRLTVTLLDALDSTLQRQAIPYSELHQTEDHVVRWPFPAVLEAKYLTLSNEGSLHVQLSARLFVTECGDAVNVCAPDELFESPLSMRTCVCKALWTFAGHSFEVFDFLSLEKTMELHLDHKSAVTVTTLGVVALGYIVALIATTLRHKGKVEQRHVLSVGAGSQRYNVLFWGRDGARDEMKGSIFPLKLHVMGTACRLEYILSIQRHSSFGYNLLVTMLSDRDPGDFTAIRISGRLPESTFPFYYATIAAHNSEAVFHFRLSAPRLVEESRGGVVFEVSSKPTSFPPRKILSMECQRRLKKDHLWIAAVRIKGPLAVRLEMLSVGVTSLFAFMGVCALGYTFAGAPSDLQDETRPFRPRSRDILLGLWTALLITPLITVILEILNRCHHRCAKQVSTIESGTEAKPNLDPPLNADAARTGTRTRATDSNTASRPSKNPHSQAITHPSSVTNPPPPLTRLEYGGKIRTKSDHASVAAVAEPSSPEVSSSPPPHSRVTPPAKIFTLAGLCSLSPLCRRLLAYVLCFTLSCLSVCLVLLFGLNYGLALSLRWLLSCAVAFLVSFICLEPVKLIGKSLWICYTTTSEGYFHKMFTRCQYGLPM</sequence>
<dbReference type="InterPro" id="IPR000601">
    <property type="entry name" value="PKD_dom"/>
</dbReference>
<keyword evidence="3" id="KW-0677">Repeat</keyword>
<reference evidence="10" key="1">
    <citation type="submission" date="2017-01" db="EMBL/GenBank/DDBJ databases">
        <title>Comparative genomics of anhydrobiosis in the tardigrade Hypsibius dujardini.</title>
        <authorList>
            <person name="Yoshida Y."/>
            <person name="Koutsovoulos G."/>
            <person name="Laetsch D."/>
            <person name="Stevens L."/>
            <person name="Kumar S."/>
            <person name="Horikawa D."/>
            <person name="Ishino K."/>
            <person name="Komine S."/>
            <person name="Tomita M."/>
            <person name="Blaxter M."/>
            <person name="Arakawa K."/>
        </authorList>
    </citation>
    <scope>NUCLEOTIDE SEQUENCE [LARGE SCALE GENOMIC DNA]</scope>
    <source>
        <strain evidence="10">Z151</strain>
    </source>
</reference>
<dbReference type="PANTHER" id="PTHR46730">
    <property type="entry name" value="POLYCYSTIN-1"/>
    <property type="match status" value="1"/>
</dbReference>
<dbReference type="InterPro" id="IPR035986">
    <property type="entry name" value="PKD_dom_sf"/>
</dbReference>
<evidence type="ECO:0000259" key="8">
    <source>
        <dbReference type="PROSITE" id="PS50093"/>
    </source>
</evidence>
<dbReference type="InterPro" id="IPR013783">
    <property type="entry name" value="Ig-like_fold"/>
</dbReference>
<protein>
    <recommendedName>
        <fullName evidence="8">PKD domain-containing protein</fullName>
    </recommendedName>
</protein>
<dbReference type="Gene3D" id="2.60.40.10">
    <property type="entry name" value="Immunoglobulins"/>
    <property type="match status" value="1"/>
</dbReference>
<evidence type="ECO:0000256" key="1">
    <source>
        <dbReference type="ARBA" id="ARBA00004370"/>
    </source>
</evidence>
<evidence type="ECO:0000256" key="2">
    <source>
        <dbReference type="ARBA" id="ARBA00022692"/>
    </source>
</evidence>
<dbReference type="GO" id="GO:0005886">
    <property type="term" value="C:plasma membrane"/>
    <property type="evidence" value="ECO:0007669"/>
    <property type="project" value="TreeGrafter"/>
</dbReference>
<evidence type="ECO:0000313" key="10">
    <source>
        <dbReference type="Proteomes" id="UP000192578"/>
    </source>
</evidence>
<evidence type="ECO:0000256" key="6">
    <source>
        <dbReference type="SAM" id="MobiDB-lite"/>
    </source>
</evidence>
<feature type="compositionally biased region" description="Polar residues" evidence="6">
    <location>
        <begin position="1417"/>
        <end position="1439"/>
    </location>
</feature>